<gene>
    <name evidence="2" type="ORF">GCM10023205_84190</name>
</gene>
<keyword evidence="1" id="KW-0812">Transmembrane</keyword>
<protein>
    <submittedName>
        <fullName evidence="2">Uncharacterized protein</fullName>
    </submittedName>
</protein>
<evidence type="ECO:0000313" key="2">
    <source>
        <dbReference type="EMBL" id="GAA4997761.1"/>
    </source>
</evidence>
<keyword evidence="1" id="KW-0472">Membrane</keyword>
<sequence>MNRLDITHLSFGALAAVTATALFLVLSGTRSVGGAAVAAALGIALGTATTVFAARHGAAGRAPVPVPRRAPRPGRRG</sequence>
<proteinExistence type="predicted"/>
<keyword evidence="3" id="KW-1185">Reference proteome</keyword>
<keyword evidence="1" id="KW-1133">Transmembrane helix</keyword>
<feature type="transmembrane region" description="Helical" evidence="1">
    <location>
        <begin position="7"/>
        <end position="26"/>
    </location>
</feature>
<accession>A0ABP9IGV4</accession>
<evidence type="ECO:0000313" key="3">
    <source>
        <dbReference type="Proteomes" id="UP001500466"/>
    </source>
</evidence>
<evidence type="ECO:0000256" key="1">
    <source>
        <dbReference type="SAM" id="Phobius"/>
    </source>
</evidence>
<dbReference type="EMBL" id="BAABHS010000072">
    <property type="protein sequence ID" value="GAA4997761.1"/>
    <property type="molecule type" value="Genomic_DNA"/>
</dbReference>
<comment type="caution">
    <text evidence="2">The sequence shown here is derived from an EMBL/GenBank/DDBJ whole genome shotgun (WGS) entry which is preliminary data.</text>
</comment>
<feature type="transmembrane region" description="Helical" evidence="1">
    <location>
        <begin position="32"/>
        <end position="54"/>
    </location>
</feature>
<dbReference type="RefSeq" id="WP_345681195.1">
    <property type="nucleotide sequence ID" value="NZ_BAABHS010000072.1"/>
</dbReference>
<dbReference type="Proteomes" id="UP001500466">
    <property type="component" value="Unassembled WGS sequence"/>
</dbReference>
<organism evidence="2 3">
    <name type="scientific">Yinghuangia aomiensis</name>
    <dbReference type="NCBI Taxonomy" id="676205"/>
    <lineage>
        <taxon>Bacteria</taxon>
        <taxon>Bacillati</taxon>
        <taxon>Actinomycetota</taxon>
        <taxon>Actinomycetes</taxon>
        <taxon>Kitasatosporales</taxon>
        <taxon>Streptomycetaceae</taxon>
        <taxon>Yinghuangia</taxon>
    </lineage>
</organism>
<reference evidence="3" key="1">
    <citation type="journal article" date="2019" name="Int. J. Syst. Evol. Microbiol.">
        <title>The Global Catalogue of Microorganisms (GCM) 10K type strain sequencing project: providing services to taxonomists for standard genome sequencing and annotation.</title>
        <authorList>
            <consortium name="The Broad Institute Genomics Platform"/>
            <consortium name="The Broad Institute Genome Sequencing Center for Infectious Disease"/>
            <person name="Wu L."/>
            <person name="Ma J."/>
        </authorList>
    </citation>
    <scope>NUCLEOTIDE SEQUENCE [LARGE SCALE GENOMIC DNA]</scope>
    <source>
        <strain evidence="3">JCM 17986</strain>
    </source>
</reference>
<name>A0ABP9IGV4_9ACTN</name>